<reference evidence="3" key="1">
    <citation type="submission" date="2021-02" db="EMBL/GenBank/DDBJ databases">
        <authorList>
            <person name="Nowell W R."/>
        </authorList>
    </citation>
    <scope>NUCLEOTIDE SEQUENCE</scope>
</reference>
<dbReference type="EMBL" id="CAJOBJ010125297">
    <property type="protein sequence ID" value="CAF4696324.1"/>
    <property type="molecule type" value="Genomic_DNA"/>
</dbReference>
<dbReference type="Proteomes" id="UP000676336">
    <property type="component" value="Unassembled WGS sequence"/>
</dbReference>
<evidence type="ECO:0000313" key="3">
    <source>
        <dbReference type="EMBL" id="CAF4778294.1"/>
    </source>
</evidence>
<comment type="caution">
    <text evidence="3">The sequence shown here is derived from an EMBL/GenBank/DDBJ whole genome shotgun (WGS) entry which is preliminary data.</text>
</comment>
<feature type="region of interest" description="Disordered" evidence="1">
    <location>
        <begin position="1"/>
        <end position="22"/>
    </location>
</feature>
<dbReference type="EMBL" id="CAJOBI010199917">
    <property type="protein sequence ID" value="CAF4988297.1"/>
    <property type="molecule type" value="Genomic_DNA"/>
</dbReference>
<accession>A0A8S3B0K1</accession>
<sequence>AYVVEGRRSGAPRTGSRPSHRGYEKLKNVNDIIPIDDINPTSDKDVIILKT</sequence>
<dbReference type="AlphaFoldDB" id="A0A8S3B0K1"/>
<dbReference type="Proteomes" id="UP000681967">
    <property type="component" value="Unassembled WGS sequence"/>
</dbReference>
<gene>
    <name evidence="3" type="ORF">BYL167_LOCUS47201</name>
    <name evidence="2" type="ORF">GIL414_LOCUS42882</name>
    <name evidence="4" type="ORF">SMN809_LOCUS56131</name>
</gene>
<dbReference type="Proteomes" id="UP000681720">
    <property type="component" value="Unassembled WGS sequence"/>
</dbReference>
<organism evidence="3 5">
    <name type="scientific">Rotaria magnacalcarata</name>
    <dbReference type="NCBI Taxonomy" id="392030"/>
    <lineage>
        <taxon>Eukaryota</taxon>
        <taxon>Metazoa</taxon>
        <taxon>Spiralia</taxon>
        <taxon>Gnathifera</taxon>
        <taxon>Rotifera</taxon>
        <taxon>Eurotatoria</taxon>
        <taxon>Bdelloidea</taxon>
        <taxon>Philodinida</taxon>
        <taxon>Philodinidae</taxon>
        <taxon>Rotaria</taxon>
    </lineage>
</organism>
<evidence type="ECO:0000313" key="5">
    <source>
        <dbReference type="Proteomes" id="UP000681967"/>
    </source>
</evidence>
<evidence type="ECO:0000256" key="1">
    <source>
        <dbReference type="SAM" id="MobiDB-lite"/>
    </source>
</evidence>
<proteinExistence type="predicted"/>
<evidence type="ECO:0000313" key="2">
    <source>
        <dbReference type="EMBL" id="CAF4696324.1"/>
    </source>
</evidence>
<evidence type="ECO:0000313" key="4">
    <source>
        <dbReference type="EMBL" id="CAF4988297.1"/>
    </source>
</evidence>
<name>A0A8S3B0K1_9BILA</name>
<feature type="non-terminal residue" evidence="3">
    <location>
        <position position="1"/>
    </location>
</feature>
<dbReference type="EMBL" id="CAJOBH010135234">
    <property type="protein sequence ID" value="CAF4778294.1"/>
    <property type="molecule type" value="Genomic_DNA"/>
</dbReference>
<protein>
    <submittedName>
        <fullName evidence="3">Uncharacterized protein</fullName>
    </submittedName>
</protein>